<dbReference type="InterPro" id="IPR027417">
    <property type="entry name" value="P-loop_NTPase"/>
</dbReference>
<evidence type="ECO:0008006" key="4">
    <source>
        <dbReference type="Google" id="ProtNLM"/>
    </source>
</evidence>
<keyword evidence="1" id="KW-1133">Transmembrane helix</keyword>
<feature type="transmembrane region" description="Helical" evidence="1">
    <location>
        <begin position="12"/>
        <end position="34"/>
    </location>
</feature>
<accession>A0ABP8DX08</accession>
<evidence type="ECO:0000313" key="2">
    <source>
        <dbReference type="EMBL" id="GAA4264457.1"/>
    </source>
</evidence>
<evidence type="ECO:0000313" key="3">
    <source>
        <dbReference type="Proteomes" id="UP001501594"/>
    </source>
</evidence>
<evidence type="ECO:0000256" key="1">
    <source>
        <dbReference type="SAM" id="Phobius"/>
    </source>
</evidence>
<dbReference type="EMBL" id="BAABAU010000001">
    <property type="protein sequence ID" value="GAA4264457.1"/>
    <property type="molecule type" value="Genomic_DNA"/>
</dbReference>
<reference evidence="3" key="1">
    <citation type="journal article" date="2019" name="Int. J. Syst. Evol. Microbiol.">
        <title>The Global Catalogue of Microorganisms (GCM) 10K type strain sequencing project: providing services to taxonomists for standard genome sequencing and annotation.</title>
        <authorList>
            <consortium name="The Broad Institute Genomics Platform"/>
            <consortium name="The Broad Institute Genome Sequencing Center for Infectious Disease"/>
            <person name="Wu L."/>
            <person name="Ma J."/>
        </authorList>
    </citation>
    <scope>NUCLEOTIDE SEQUENCE [LARGE SCALE GENOMIC DNA]</scope>
    <source>
        <strain evidence="3">JCM 17442</strain>
    </source>
</reference>
<keyword evidence="1" id="KW-0472">Membrane</keyword>
<keyword evidence="1" id="KW-0812">Transmembrane</keyword>
<name>A0ABP8DX08_9MICO</name>
<dbReference type="SUPFAM" id="SSF52540">
    <property type="entry name" value="P-loop containing nucleoside triphosphate hydrolases"/>
    <property type="match status" value="1"/>
</dbReference>
<gene>
    <name evidence="2" type="ORF">GCM10022256_00690</name>
</gene>
<proteinExistence type="predicted"/>
<sequence>MSDFPSRREIRGVRIVLAGTAGGTGTTTIAALVFESLRHSLEGAPVLYDHSGGDLGVRLTNGDDVADLDDSLALHDLGPHAFTGGIDSLEAPHDLVVAVTPATPSGLTSAADLLTAAAARFGAAGTSRLLVVANGAQGPAGSTRAASRSVAELRDRFGQGSVVVFPRDEALAIGGRIPLTRLALATRRGQAALAQRTGELLAMHRRAR</sequence>
<organism evidence="2 3">
    <name type="scientific">Frondihabitans peucedani</name>
    <dbReference type="NCBI Taxonomy" id="598626"/>
    <lineage>
        <taxon>Bacteria</taxon>
        <taxon>Bacillati</taxon>
        <taxon>Actinomycetota</taxon>
        <taxon>Actinomycetes</taxon>
        <taxon>Micrococcales</taxon>
        <taxon>Microbacteriaceae</taxon>
        <taxon>Frondihabitans</taxon>
    </lineage>
</organism>
<dbReference type="RefSeq" id="WP_344793055.1">
    <property type="nucleotide sequence ID" value="NZ_BAABAU010000001.1"/>
</dbReference>
<dbReference type="Proteomes" id="UP001501594">
    <property type="component" value="Unassembled WGS sequence"/>
</dbReference>
<keyword evidence="3" id="KW-1185">Reference proteome</keyword>
<comment type="caution">
    <text evidence="2">The sequence shown here is derived from an EMBL/GenBank/DDBJ whole genome shotgun (WGS) entry which is preliminary data.</text>
</comment>
<protein>
    <recommendedName>
        <fullName evidence="4">CobQ/CobB/MinD/ParA nucleotide binding domain-containing protein</fullName>
    </recommendedName>
</protein>